<reference evidence="4" key="1">
    <citation type="journal article" date="2006" name="PLoS Biol.">
        <title>Macronuclear genome sequence of the ciliate Tetrahymena thermophila, a model eukaryote.</title>
        <authorList>
            <person name="Eisen J.A."/>
            <person name="Coyne R.S."/>
            <person name="Wu M."/>
            <person name="Wu D."/>
            <person name="Thiagarajan M."/>
            <person name="Wortman J.R."/>
            <person name="Badger J.H."/>
            <person name="Ren Q."/>
            <person name="Amedeo P."/>
            <person name="Jones K.M."/>
            <person name="Tallon L.J."/>
            <person name="Delcher A.L."/>
            <person name="Salzberg S.L."/>
            <person name="Silva J.C."/>
            <person name="Haas B.J."/>
            <person name="Majoros W.H."/>
            <person name="Farzad M."/>
            <person name="Carlton J.M."/>
            <person name="Smith R.K. Jr."/>
            <person name="Garg J."/>
            <person name="Pearlman R.E."/>
            <person name="Karrer K.M."/>
            <person name="Sun L."/>
            <person name="Manning G."/>
            <person name="Elde N.C."/>
            <person name="Turkewitz A.P."/>
            <person name="Asai D.J."/>
            <person name="Wilkes D.E."/>
            <person name="Wang Y."/>
            <person name="Cai H."/>
            <person name="Collins K."/>
            <person name="Stewart B.A."/>
            <person name="Lee S.R."/>
            <person name="Wilamowska K."/>
            <person name="Weinberg Z."/>
            <person name="Ruzzo W.L."/>
            <person name="Wloga D."/>
            <person name="Gaertig J."/>
            <person name="Frankel J."/>
            <person name="Tsao C.-C."/>
            <person name="Gorovsky M.A."/>
            <person name="Keeling P.J."/>
            <person name="Waller R.F."/>
            <person name="Patron N.J."/>
            <person name="Cherry J.M."/>
            <person name="Stover N.A."/>
            <person name="Krieger C.J."/>
            <person name="del Toro C."/>
            <person name="Ryder H.F."/>
            <person name="Williamson S.C."/>
            <person name="Barbeau R.A."/>
            <person name="Hamilton E.P."/>
            <person name="Orias E."/>
        </authorList>
    </citation>
    <scope>NUCLEOTIDE SEQUENCE [LARGE SCALE GENOMIC DNA]</scope>
    <source>
        <strain evidence="4">SB210</strain>
    </source>
</reference>
<keyword evidence="2" id="KW-1133">Transmembrane helix</keyword>
<evidence type="ECO:0000256" key="2">
    <source>
        <dbReference type="SAM" id="Phobius"/>
    </source>
</evidence>
<keyword evidence="4" id="KW-1185">Reference proteome</keyword>
<dbReference type="KEGG" id="tet:TTHERM_00219390"/>
<gene>
    <name evidence="3" type="ORF">TTHERM_00219390</name>
</gene>
<dbReference type="EMBL" id="GG662621">
    <property type="protein sequence ID" value="EAS00366.2"/>
    <property type="molecule type" value="Genomic_DNA"/>
</dbReference>
<evidence type="ECO:0000313" key="4">
    <source>
        <dbReference type="Proteomes" id="UP000009168"/>
    </source>
</evidence>
<feature type="compositionally biased region" description="Polar residues" evidence="1">
    <location>
        <begin position="302"/>
        <end position="331"/>
    </location>
</feature>
<dbReference type="Proteomes" id="UP000009168">
    <property type="component" value="Unassembled WGS sequence"/>
</dbReference>
<dbReference type="InParanoid" id="I7MKV1"/>
<accession>I7MKV1</accession>
<evidence type="ECO:0000313" key="3">
    <source>
        <dbReference type="EMBL" id="EAS00366.2"/>
    </source>
</evidence>
<evidence type="ECO:0000256" key="1">
    <source>
        <dbReference type="SAM" id="MobiDB-lite"/>
    </source>
</evidence>
<sequence length="430" mass="50154">MQKIYILVYKDTFVQTLIKEKSQLQMRFILVLIIGFIMIKQNTCSGIVKLNLQKVVPLKMGYFNKLSFTSDQFWDADSSHTMSQDGELKLQLLYPYDSSRFDTFIFQQESDFQMYYSNVKDIKNQRSCVENSPLNFTNNQIMLRKNNITFNISDLDKQIVVIDNTKYPCNNGSYYPLIQLYYEYTVTFNFEYSYYYACKSVILIGVLVILIIISGIIICYFRQRKLRKKLLKKQLEENQMLEQKDLINDINNSNNENITSEFQSDKSVVNSLASFSAGFQKSYHQKSFFQNSLQQSQNLNSRAANTQSGKSLGQQSQYGSLDDNSIANKLSRNVDSRRDTGNNRSIYDDKKSSDNSFNVYNETSFNSDQQFSFVDKFQPKQFTSNNSLPKTNNSFIKNNNTINYYQNEELHKIQEEDAIPGSPQLRFKKK</sequence>
<dbReference type="GeneID" id="7839455"/>
<proteinExistence type="predicted"/>
<organism evidence="3 4">
    <name type="scientific">Tetrahymena thermophila (strain SB210)</name>
    <dbReference type="NCBI Taxonomy" id="312017"/>
    <lineage>
        <taxon>Eukaryota</taxon>
        <taxon>Sar</taxon>
        <taxon>Alveolata</taxon>
        <taxon>Ciliophora</taxon>
        <taxon>Intramacronucleata</taxon>
        <taxon>Oligohymenophorea</taxon>
        <taxon>Hymenostomatida</taxon>
        <taxon>Tetrahymenina</taxon>
        <taxon>Tetrahymenidae</taxon>
        <taxon>Tetrahymena</taxon>
    </lineage>
</organism>
<feature type="compositionally biased region" description="Basic and acidic residues" evidence="1">
    <location>
        <begin position="332"/>
        <end position="353"/>
    </location>
</feature>
<dbReference type="AlphaFoldDB" id="I7MKV1"/>
<keyword evidence="2 3" id="KW-0812">Transmembrane</keyword>
<keyword evidence="2" id="KW-0472">Membrane</keyword>
<feature type="transmembrane region" description="Helical" evidence="2">
    <location>
        <begin position="28"/>
        <end position="48"/>
    </location>
</feature>
<feature type="region of interest" description="Disordered" evidence="1">
    <location>
        <begin position="299"/>
        <end position="353"/>
    </location>
</feature>
<protein>
    <submittedName>
        <fullName evidence="3">Transmembrane protein, putative</fullName>
    </submittedName>
</protein>
<feature type="transmembrane region" description="Helical" evidence="2">
    <location>
        <begin position="194"/>
        <end position="221"/>
    </location>
</feature>
<name>I7MKV1_TETTS</name>
<dbReference type="RefSeq" id="XP_001020611.2">
    <property type="nucleotide sequence ID" value="XM_001020611.2"/>
</dbReference>